<feature type="compositionally biased region" description="Low complexity" evidence="1">
    <location>
        <begin position="137"/>
        <end position="148"/>
    </location>
</feature>
<gene>
    <name evidence="2" type="ORF">YQE_06351</name>
</gene>
<dbReference type="EMBL" id="KB740949">
    <property type="protein sequence ID" value="ENN77214.1"/>
    <property type="molecule type" value="Genomic_DNA"/>
</dbReference>
<organism evidence="2">
    <name type="scientific">Dendroctonus ponderosae</name>
    <name type="common">Mountain pine beetle</name>
    <dbReference type="NCBI Taxonomy" id="77166"/>
    <lineage>
        <taxon>Eukaryota</taxon>
        <taxon>Metazoa</taxon>
        <taxon>Ecdysozoa</taxon>
        <taxon>Arthropoda</taxon>
        <taxon>Hexapoda</taxon>
        <taxon>Insecta</taxon>
        <taxon>Pterygota</taxon>
        <taxon>Neoptera</taxon>
        <taxon>Endopterygota</taxon>
        <taxon>Coleoptera</taxon>
        <taxon>Polyphaga</taxon>
        <taxon>Cucujiformia</taxon>
        <taxon>Curculionidae</taxon>
        <taxon>Scolytinae</taxon>
        <taxon>Dendroctonus</taxon>
    </lineage>
</organism>
<sequence length="278" mass="31130">MSGPNFAVKVPWIPVRPKSRREKAKKSPKACDLGLELETIVEARPSKALSFYNLKSPPSSSSGLNVLETYQEYLNLKDLDSVGDSIASTNRSGSDRSVFCLKQICPDATLMELDQPQELQTAIIARRIAETEKQVASSRKSSKNSLRSQPLSGLTSRYLPRPKFRSCELQVKVEAPQRSCSCQTSAAARSQQMQVQQADKSTATPSGGQQEQSTQMYEHITENDLLCMEWINKNLFKVPINPHHLIVDEKLKESSEFTCFGTNTLEQELNWELQALCM</sequence>
<dbReference type="AlphaFoldDB" id="N6TAB6"/>
<evidence type="ECO:0000313" key="2">
    <source>
        <dbReference type="EMBL" id="ENN77214.1"/>
    </source>
</evidence>
<feature type="region of interest" description="Disordered" evidence="1">
    <location>
        <begin position="193"/>
        <end position="214"/>
    </location>
</feature>
<dbReference type="HOGENOM" id="CLU_1002079_0_0_1"/>
<proteinExistence type="predicted"/>
<evidence type="ECO:0000256" key="1">
    <source>
        <dbReference type="SAM" id="MobiDB-lite"/>
    </source>
</evidence>
<feature type="region of interest" description="Disordered" evidence="1">
    <location>
        <begin position="134"/>
        <end position="154"/>
    </location>
</feature>
<accession>N6TAB6</accession>
<feature type="non-terminal residue" evidence="2">
    <location>
        <position position="1"/>
    </location>
</feature>
<reference evidence="2" key="1">
    <citation type="journal article" date="2013" name="Genome Biol.">
        <title>Draft genome of the mountain pine beetle, Dendroctonus ponderosae Hopkins, a major forest pest.</title>
        <authorList>
            <person name="Keeling C.I."/>
            <person name="Yuen M.M."/>
            <person name="Liao N.Y."/>
            <person name="Docking T.R."/>
            <person name="Chan S.K."/>
            <person name="Taylor G.A."/>
            <person name="Palmquist D.L."/>
            <person name="Jackman S.D."/>
            <person name="Nguyen A."/>
            <person name="Li M."/>
            <person name="Henderson H."/>
            <person name="Janes J.K."/>
            <person name="Zhao Y."/>
            <person name="Pandoh P."/>
            <person name="Moore R."/>
            <person name="Sperling F.A."/>
            <person name="Huber D.P."/>
            <person name="Birol I."/>
            <person name="Jones S.J."/>
            <person name="Bohlmann J."/>
        </authorList>
    </citation>
    <scope>NUCLEOTIDE SEQUENCE</scope>
</reference>
<name>N6TAB6_DENPD</name>
<protein>
    <submittedName>
        <fullName evidence="2">Uncharacterized protein</fullName>
    </submittedName>
</protein>